<dbReference type="InterPro" id="IPR036388">
    <property type="entry name" value="WH-like_DNA-bd_sf"/>
</dbReference>
<dbReference type="Gene3D" id="1.10.10.10">
    <property type="entry name" value="Winged helix-like DNA-binding domain superfamily/Winged helix DNA-binding domain"/>
    <property type="match status" value="1"/>
</dbReference>
<keyword evidence="1" id="KW-0805">Transcription regulation</keyword>
<dbReference type="PANTHER" id="PTHR33204:SF39">
    <property type="entry name" value="TRANSCRIPTIONAL REGULATORY PROTEIN"/>
    <property type="match status" value="1"/>
</dbReference>
<feature type="domain" description="HTH hxlR-type" evidence="4">
    <location>
        <begin position="14"/>
        <end position="113"/>
    </location>
</feature>
<accession>A0ABT1BXP0</accession>
<dbReference type="PROSITE" id="PS51118">
    <property type="entry name" value="HTH_HXLR"/>
    <property type="match status" value="1"/>
</dbReference>
<keyword evidence="3" id="KW-0804">Transcription</keyword>
<gene>
    <name evidence="5" type="ORF">NG821_08375</name>
</gene>
<name>A0ABT1BXP0_9BACT</name>
<dbReference type="SUPFAM" id="SSF46785">
    <property type="entry name" value="Winged helix' DNA-binding domain"/>
    <property type="match status" value="1"/>
</dbReference>
<dbReference type="EMBL" id="JAMXLY010000030">
    <property type="protein sequence ID" value="MCO6025851.1"/>
    <property type="molecule type" value="Genomic_DNA"/>
</dbReference>
<organism evidence="5 6">
    <name type="scientific">Segatella cerevisiae</name>
    <dbReference type="NCBI Taxonomy" id="2053716"/>
    <lineage>
        <taxon>Bacteria</taxon>
        <taxon>Pseudomonadati</taxon>
        <taxon>Bacteroidota</taxon>
        <taxon>Bacteroidia</taxon>
        <taxon>Bacteroidales</taxon>
        <taxon>Prevotellaceae</taxon>
        <taxon>Segatella</taxon>
    </lineage>
</organism>
<keyword evidence="6" id="KW-1185">Reference proteome</keyword>
<dbReference type="PANTHER" id="PTHR33204">
    <property type="entry name" value="TRANSCRIPTIONAL REGULATOR, MARR FAMILY"/>
    <property type="match status" value="1"/>
</dbReference>
<keyword evidence="2" id="KW-0238">DNA-binding</keyword>
<evidence type="ECO:0000256" key="2">
    <source>
        <dbReference type="ARBA" id="ARBA00023125"/>
    </source>
</evidence>
<dbReference type="InterPro" id="IPR002577">
    <property type="entry name" value="HTH_HxlR"/>
</dbReference>
<dbReference type="Pfam" id="PF01638">
    <property type="entry name" value="HxlR"/>
    <property type="match status" value="1"/>
</dbReference>
<dbReference type="Proteomes" id="UP001204015">
    <property type="component" value="Unassembled WGS sequence"/>
</dbReference>
<comment type="caution">
    <text evidence="5">The sequence shown here is derived from an EMBL/GenBank/DDBJ whole genome shotgun (WGS) entry which is preliminary data.</text>
</comment>
<evidence type="ECO:0000259" key="4">
    <source>
        <dbReference type="PROSITE" id="PS51118"/>
    </source>
</evidence>
<dbReference type="RefSeq" id="WP_252761207.1">
    <property type="nucleotide sequence ID" value="NZ_JAMXLY010000030.1"/>
</dbReference>
<reference evidence="5 6" key="1">
    <citation type="submission" date="2022-06" db="EMBL/GenBank/DDBJ databases">
        <title>A taxonomic note on the genus Prevotella: Description of four novel genera and emended description of the genera Hallella and Xylanibacter.</title>
        <authorList>
            <person name="Hitch T.C.A."/>
        </authorList>
    </citation>
    <scope>NUCLEOTIDE SEQUENCE [LARGE SCALE GENOMIC DNA]</scope>
    <source>
        <strain evidence="5 6">DSM 100619</strain>
    </source>
</reference>
<proteinExistence type="predicted"/>
<evidence type="ECO:0000256" key="3">
    <source>
        <dbReference type="ARBA" id="ARBA00023163"/>
    </source>
</evidence>
<sequence>MAKEEIRNALYPNCPIRNVLSHFSDKWSMLVIFTLEKFGVLRFRDLHHHIPDVSQKMLTETLRKLESDGLVKRKMYPEIPPRVEYALTERTETLIPLLNSLLQWAKDNMDDIIKDRMKYDRRKSNPSQ</sequence>
<evidence type="ECO:0000256" key="1">
    <source>
        <dbReference type="ARBA" id="ARBA00023015"/>
    </source>
</evidence>
<evidence type="ECO:0000313" key="6">
    <source>
        <dbReference type="Proteomes" id="UP001204015"/>
    </source>
</evidence>
<protein>
    <submittedName>
        <fullName evidence="5">Helix-turn-helix transcriptional regulator</fullName>
    </submittedName>
</protein>
<dbReference type="InterPro" id="IPR036390">
    <property type="entry name" value="WH_DNA-bd_sf"/>
</dbReference>
<evidence type="ECO:0000313" key="5">
    <source>
        <dbReference type="EMBL" id="MCO6025851.1"/>
    </source>
</evidence>